<evidence type="ECO:0000313" key="2">
    <source>
        <dbReference type="EMBL" id="KFH15303.1"/>
    </source>
</evidence>
<dbReference type="AlphaFoldDB" id="A0A086QRS1"/>
<evidence type="ECO:0000313" key="3">
    <source>
        <dbReference type="Proteomes" id="UP000028821"/>
    </source>
</evidence>
<proteinExistence type="predicted"/>
<feature type="compositionally biased region" description="Low complexity" evidence="1">
    <location>
        <begin position="70"/>
        <end position="103"/>
    </location>
</feature>
<gene>
    <name evidence="2" type="ORF">TGMAS_413990</name>
</gene>
<dbReference type="Proteomes" id="UP000028821">
    <property type="component" value="Unassembled WGS sequence"/>
</dbReference>
<feature type="compositionally biased region" description="Basic and acidic residues" evidence="1">
    <location>
        <begin position="105"/>
        <end position="142"/>
    </location>
</feature>
<feature type="compositionally biased region" description="Basic and acidic residues" evidence="1">
    <location>
        <begin position="203"/>
        <end position="223"/>
    </location>
</feature>
<feature type="region of interest" description="Disordered" evidence="1">
    <location>
        <begin position="63"/>
        <end position="223"/>
    </location>
</feature>
<reference evidence="2 3" key="1">
    <citation type="submission" date="2014-04" db="EMBL/GenBank/DDBJ databases">
        <authorList>
            <person name="Sibley D."/>
            <person name="Venepally P."/>
            <person name="Karamycheva S."/>
            <person name="Hadjithomas M."/>
            <person name="Khan A."/>
            <person name="Brunk B."/>
            <person name="Roos D."/>
            <person name="Caler E."/>
            <person name="Lorenzi H."/>
        </authorList>
    </citation>
    <scope>NUCLEOTIDE SEQUENCE [LARGE SCALE GENOMIC DNA]</scope>
    <source>
        <strain evidence="2 3">MAS</strain>
    </source>
</reference>
<dbReference type="VEuPathDB" id="ToxoDB:TGMAS_413990"/>
<sequence length="223" mass="24634">MVGFAASAESAGSRHGSPALSRTAAACTDSQSFLVCLLTCSSRPSRTARSFVVENSQNWILNARRSKRQTPTTLTPAPTFLPLSGFPNSTAQSTSSKSTSFTSGDKSEASPEADAPPREKLENIFRDREEKERRKRGEEARRTRGGLSSSRREQVDSRSDRERGTSEADNGRDSSEPRRTRPENRPVALEAEPAAGRCSASSRRKEERREKKLQKETLAKCRE</sequence>
<name>A0A086QRS1_TOXGO</name>
<accession>A0A086QRS1</accession>
<protein>
    <submittedName>
        <fullName evidence="2">Uncharacterized protein</fullName>
    </submittedName>
</protein>
<evidence type="ECO:0000256" key="1">
    <source>
        <dbReference type="SAM" id="MobiDB-lite"/>
    </source>
</evidence>
<dbReference type="EMBL" id="AEXC02000936">
    <property type="protein sequence ID" value="KFH15303.1"/>
    <property type="molecule type" value="Genomic_DNA"/>
</dbReference>
<organism evidence="2 3">
    <name type="scientific">Toxoplasma gondii MAS</name>
    <dbReference type="NCBI Taxonomy" id="943118"/>
    <lineage>
        <taxon>Eukaryota</taxon>
        <taxon>Sar</taxon>
        <taxon>Alveolata</taxon>
        <taxon>Apicomplexa</taxon>
        <taxon>Conoidasida</taxon>
        <taxon>Coccidia</taxon>
        <taxon>Eucoccidiorida</taxon>
        <taxon>Eimeriorina</taxon>
        <taxon>Sarcocystidae</taxon>
        <taxon>Toxoplasma</taxon>
    </lineage>
</organism>
<comment type="caution">
    <text evidence="2">The sequence shown here is derived from an EMBL/GenBank/DDBJ whole genome shotgun (WGS) entry which is preliminary data.</text>
</comment>
<feature type="compositionally biased region" description="Basic and acidic residues" evidence="1">
    <location>
        <begin position="150"/>
        <end position="184"/>
    </location>
</feature>